<evidence type="ECO:0000313" key="3">
    <source>
        <dbReference type="Proteomes" id="UP001326613"/>
    </source>
</evidence>
<gene>
    <name evidence="2" type="ORF">Trichorick_01439</name>
</gene>
<evidence type="ECO:0000259" key="1">
    <source>
        <dbReference type="Pfam" id="PF04233"/>
    </source>
</evidence>
<protein>
    <submittedName>
        <fullName evidence="2">Phage Mu protein F like protein</fullName>
    </submittedName>
</protein>
<dbReference type="Proteomes" id="UP001326613">
    <property type="component" value="Plasmid unnamed1"/>
</dbReference>
<dbReference type="NCBIfam" id="TIGR01641">
    <property type="entry name" value="phageSPP1_gp7"/>
    <property type="match status" value="1"/>
</dbReference>
<sequence>MSLKRKRIKKSIAIPFSIFAEIAYKRDLLAYVREVKALVVNNLVENQAFISSYKYSIRKDDVSDELENALKTISFYALSKASGLIGSLIKRAKFVNQFNRNIFTKFIRSVPESNSNITDEMKLWAIENTRLIKTIPERMLDKVAEIVYTSVRSGESSRSLTIKLREAFDISKNRAKIIARDQISKLNGNITRARNLSLGITEYQWLSARDERVRHSHDVLEGKICSWNDAEIYKNAEIDKKWKSRSSIGGVNLHPGQDIMCRCTSVAIISAELAA</sequence>
<evidence type="ECO:0000313" key="2">
    <source>
        <dbReference type="EMBL" id="WPY01526.1"/>
    </source>
</evidence>
<feature type="domain" description="Phage head morphogenesis" evidence="1">
    <location>
        <begin position="142"/>
        <end position="264"/>
    </location>
</feature>
<dbReference type="Pfam" id="PF04233">
    <property type="entry name" value="Phage_Mu_F"/>
    <property type="match status" value="1"/>
</dbReference>
<accession>A0ABZ0UVJ1</accession>
<keyword evidence="2" id="KW-0614">Plasmid</keyword>
<keyword evidence="3" id="KW-1185">Reference proteome</keyword>
<organism evidence="2 3">
    <name type="scientific">Candidatus Trichorickettsia mobilis</name>
    <dbReference type="NCBI Taxonomy" id="1346319"/>
    <lineage>
        <taxon>Bacteria</taxon>
        <taxon>Pseudomonadati</taxon>
        <taxon>Pseudomonadota</taxon>
        <taxon>Alphaproteobacteria</taxon>
        <taxon>Rickettsiales</taxon>
        <taxon>Rickettsiaceae</taxon>
        <taxon>Rickettsieae</taxon>
        <taxon>Candidatus Trichorickettsia</taxon>
    </lineage>
</organism>
<dbReference type="InterPro" id="IPR006528">
    <property type="entry name" value="Phage_head_morphogenesis_dom"/>
</dbReference>
<name>A0ABZ0UVJ1_9RICK</name>
<proteinExistence type="predicted"/>
<dbReference type="EMBL" id="CP112933">
    <property type="protein sequence ID" value="WPY01526.1"/>
    <property type="molecule type" value="Genomic_DNA"/>
</dbReference>
<reference evidence="2 3" key="1">
    <citation type="submission" date="2022-10" db="EMBL/GenBank/DDBJ databases">
        <title>Host association and intracellularity evolved multiple times independently in the Rickettsiales.</title>
        <authorList>
            <person name="Castelli M."/>
            <person name="Nardi T."/>
            <person name="Gammuto L."/>
            <person name="Bellinzona G."/>
            <person name="Sabaneyeva E."/>
            <person name="Potekhin A."/>
            <person name="Serra V."/>
            <person name="Petroni G."/>
            <person name="Sassera D."/>
        </authorList>
    </citation>
    <scope>NUCLEOTIDE SEQUENCE [LARGE SCALE GENOMIC DNA]</scope>
    <source>
        <strain evidence="2 3">Kr 154-4</strain>
        <plasmid evidence="2 3">unnamed1</plasmid>
    </source>
</reference>
<dbReference type="RefSeq" id="WP_323738918.1">
    <property type="nucleotide sequence ID" value="NZ_CP112933.1"/>
</dbReference>
<geneLocation type="plasmid" evidence="2 3">
    <name>unnamed1</name>
</geneLocation>